<feature type="region of interest" description="Disordered" evidence="12">
    <location>
        <begin position="44"/>
        <end position="68"/>
    </location>
</feature>
<keyword evidence="9" id="KW-0496">Mitochondrion</keyword>
<dbReference type="AlphaFoldDB" id="A0A3Q1IT52"/>
<comment type="similarity">
    <text evidence="11">Belongs to the UQCC4 family.</text>
</comment>
<dbReference type="GeneTree" id="ENSGT00510000049652"/>
<dbReference type="Proteomes" id="UP000265040">
    <property type="component" value="Chromosome 19"/>
</dbReference>
<evidence type="ECO:0000256" key="2">
    <source>
        <dbReference type="ARBA" id="ARBA00022448"/>
    </source>
</evidence>
<accession>A0A3Q1IT52</accession>
<reference evidence="13" key="3">
    <citation type="submission" date="2025-09" db="UniProtKB">
        <authorList>
            <consortium name="Ensembl"/>
        </authorList>
    </citation>
    <scope>IDENTIFICATION</scope>
</reference>
<keyword evidence="8" id="KW-1133">Transmembrane helix</keyword>
<dbReference type="InParanoid" id="A0A3Q1IT52"/>
<sequence length="142" mass="16023">MSLTVRRVFAGLTRVSLSGGILIHKAAPTVRFNSVRLLALSSQRSARSKKSTDGEENNNKPIKFSTSKASHRTWKVDRSMGSEFQRPLWKVLSISLLATAFLLWCTLRHNTNIDTHLQMQLHEHLPSLLSDEEEAETKNKPS</sequence>
<dbReference type="InterPro" id="IPR023248">
    <property type="entry name" value="UQCC4_vert"/>
</dbReference>
<evidence type="ECO:0000256" key="11">
    <source>
        <dbReference type="ARBA" id="ARBA00034713"/>
    </source>
</evidence>
<evidence type="ECO:0000256" key="9">
    <source>
        <dbReference type="ARBA" id="ARBA00023128"/>
    </source>
</evidence>
<keyword evidence="6" id="KW-0999">Mitochondrion inner membrane</keyword>
<evidence type="ECO:0000256" key="4">
    <source>
        <dbReference type="ARBA" id="ARBA00022692"/>
    </source>
</evidence>
<organism evidence="13 14">
    <name type="scientific">Anabas testudineus</name>
    <name type="common">Climbing perch</name>
    <name type="synonym">Anthias testudineus</name>
    <dbReference type="NCBI Taxonomy" id="64144"/>
    <lineage>
        <taxon>Eukaryota</taxon>
        <taxon>Metazoa</taxon>
        <taxon>Chordata</taxon>
        <taxon>Craniata</taxon>
        <taxon>Vertebrata</taxon>
        <taxon>Euteleostomi</taxon>
        <taxon>Actinopterygii</taxon>
        <taxon>Neopterygii</taxon>
        <taxon>Teleostei</taxon>
        <taxon>Neoteleostei</taxon>
        <taxon>Acanthomorphata</taxon>
        <taxon>Anabantaria</taxon>
        <taxon>Anabantiformes</taxon>
        <taxon>Anabantoidei</taxon>
        <taxon>Anabantidae</taxon>
        <taxon>Anabas</taxon>
    </lineage>
</organism>
<dbReference type="OMA" id="GHQRPWW"/>
<dbReference type="PANTHER" id="PTHR35268">
    <property type="entry name" value="PROTEIN CCSMST1"/>
    <property type="match status" value="1"/>
</dbReference>
<evidence type="ECO:0000256" key="7">
    <source>
        <dbReference type="ARBA" id="ARBA00022982"/>
    </source>
</evidence>
<evidence type="ECO:0000256" key="6">
    <source>
        <dbReference type="ARBA" id="ARBA00022792"/>
    </source>
</evidence>
<keyword evidence="4" id="KW-0812">Transmembrane</keyword>
<reference evidence="13" key="2">
    <citation type="submission" date="2025-08" db="UniProtKB">
        <authorList>
            <consortium name="Ensembl"/>
        </authorList>
    </citation>
    <scope>IDENTIFICATION</scope>
</reference>
<keyword evidence="7" id="KW-0249">Electron transport</keyword>
<dbReference type="Pfam" id="PF15013">
    <property type="entry name" value="CCSMST1"/>
    <property type="match status" value="1"/>
</dbReference>
<keyword evidence="5" id="KW-0732">Signal</keyword>
<proteinExistence type="inferred from homology"/>
<protein>
    <submittedName>
        <fullName evidence="13">Uncharacterized protein</fullName>
    </submittedName>
</protein>
<dbReference type="GO" id="GO:0005743">
    <property type="term" value="C:mitochondrial inner membrane"/>
    <property type="evidence" value="ECO:0007669"/>
    <property type="project" value="UniProtKB-SubCell"/>
</dbReference>
<evidence type="ECO:0000256" key="8">
    <source>
        <dbReference type="ARBA" id="ARBA00022989"/>
    </source>
</evidence>
<dbReference type="PANTHER" id="PTHR35268:SF1">
    <property type="entry name" value="UBIQUINOL-CYTOCHROME-C REDUCTASE COMPLEX ASSEMBLY FACTOR 4"/>
    <property type="match status" value="1"/>
</dbReference>
<comment type="subcellular location">
    <subcellularLocation>
        <location evidence="1">Mitochondrion inner membrane</location>
        <topology evidence="1">Single-pass membrane protein</topology>
    </subcellularLocation>
</comment>
<dbReference type="GeneID" id="113156185"/>
<dbReference type="RefSeq" id="XP_026206926.1">
    <property type="nucleotide sequence ID" value="XM_026351141.1"/>
</dbReference>
<evidence type="ECO:0000256" key="5">
    <source>
        <dbReference type="ARBA" id="ARBA00022729"/>
    </source>
</evidence>
<evidence type="ECO:0000256" key="1">
    <source>
        <dbReference type="ARBA" id="ARBA00004434"/>
    </source>
</evidence>
<keyword evidence="10" id="KW-0472">Membrane</keyword>
<evidence type="ECO:0000256" key="3">
    <source>
        <dbReference type="ARBA" id="ARBA00022660"/>
    </source>
</evidence>
<keyword evidence="2" id="KW-0813">Transport</keyword>
<evidence type="ECO:0000256" key="10">
    <source>
        <dbReference type="ARBA" id="ARBA00023136"/>
    </source>
</evidence>
<dbReference type="OrthoDB" id="5783753at2759"/>
<evidence type="ECO:0000256" key="12">
    <source>
        <dbReference type="SAM" id="MobiDB-lite"/>
    </source>
</evidence>
<name>A0A3Q1IT52_ANATE</name>
<evidence type="ECO:0000313" key="14">
    <source>
        <dbReference type="Proteomes" id="UP000265040"/>
    </source>
</evidence>
<dbReference type="Ensembl" id="ENSATET00000022797.3">
    <property type="protein sequence ID" value="ENSATEP00000022429.1"/>
    <property type="gene ID" value="ENSATEG00000015571.3"/>
</dbReference>
<dbReference type="InterPro" id="IPR029160">
    <property type="entry name" value="UQCC4"/>
</dbReference>
<keyword evidence="14" id="KW-1185">Reference proteome</keyword>
<dbReference type="FunCoup" id="A0A3Q1IT52">
    <property type="interactions" value="327"/>
</dbReference>
<evidence type="ECO:0000313" key="13">
    <source>
        <dbReference type="Ensembl" id="ENSATEP00000022429.1"/>
    </source>
</evidence>
<keyword evidence="3" id="KW-0679">Respiratory chain</keyword>
<dbReference type="CTD" id="283951"/>
<dbReference type="PRINTS" id="PR02042">
    <property type="entry name" value="CCSMST1"/>
</dbReference>
<reference evidence="13" key="1">
    <citation type="submission" date="2021-04" db="EMBL/GenBank/DDBJ databases">
        <authorList>
            <consortium name="Wellcome Sanger Institute Data Sharing"/>
        </authorList>
    </citation>
    <scope>NUCLEOTIDE SEQUENCE [LARGE SCALE GENOMIC DNA]</scope>
</reference>